<feature type="compositionally biased region" description="Basic residues" evidence="5">
    <location>
        <begin position="125"/>
        <end position="152"/>
    </location>
</feature>
<dbReference type="PANTHER" id="PTHR45969:SF69">
    <property type="entry name" value="FINGER DOMAIN PROTEIN, PUTATIVE (AFU_ORTHOLOGUE AFUA_3G12190)-RELATED"/>
    <property type="match status" value="1"/>
</dbReference>
<dbReference type="AlphaFoldDB" id="A0AAV9W4Z6"/>
<gene>
    <name evidence="7" type="ORF">TWF481_009483</name>
</gene>
<dbReference type="Gene3D" id="3.30.40.10">
    <property type="entry name" value="Zinc/RING finger domain, C3HC4 (zinc finger)"/>
    <property type="match status" value="1"/>
</dbReference>
<feature type="compositionally biased region" description="Basic and acidic residues" evidence="5">
    <location>
        <begin position="18"/>
        <end position="27"/>
    </location>
</feature>
<dbReference type="GO" id="GO:0061630">
    <property type="term" value="F:ubiquitin protein ligase activity"/>
    <property type="evidence" value="ECO:0007669"/>
    <property type="project" value="TreeGrafter"/>
</dbReference>
<name>A0AAV9W4Z6_9PEZI</name>
<dbReference type="PROSITE" id="PS50089">
    <property type="entry name" value="ZF_RING_2"/>
    <property type="match status" value="1"/>
</dbReference>
<dbReference type="Pfam" id="PF13639">
    <property type="entry name" value="zf-RING_2"/>
    <property type="match status" value="1"/>
</dbReference>
<evidence type="ECO:0000256" key="1">
    <source>
        <dbReference type="ARBA" id="ARBA00022723"/>
    </source>
</evidence>
<dbReference type="InterPro" id="IPR013083">
    <property type="entry name" value="Znf_RING/FYVE/PHD"/>
</dbReference>
<dbReference type="InterPro" id="IPR001841">
    <property type="entry name" value="Znf_RING"/>
</dbReference>
<feature type="domain" description="RING-type" evidence="6">
    <location>
        <begin position="37"/>
        <end position="81"/>
    </location>
</feature>
<evidence type="ECO:0000259" key="6">
    <source>
        <dbReference type="PROSITE" id="PS50089"/>
    </source>
</evidence>
<evidence type="ECO:0000256" key="2">
    <source>
        <dbReference type="ARBA" id="ARBA00022771"/>
    </source>
</evidence>
<reference evidence="7 8" key="1">
    <citation type="submission" date="2023-08" db="EMBL/GenBank/DDBJ databases">
        <authorList>
            <person name="Palmer J.M."/>
        </authorList>
    </citation>
    <scope>NUCLEOTIDE SEQUENCE [LARGE SCALE GENOMIC DNA]</scope>
    <source>
        <strain evidence="7 8">TWF481</strain>
    </source>
</reference>
<dbReference type="GO" id="GO:0016567">
    <property type="term" value="P:protein ubiquitination"/>
    <property type="evidence" value="ECO:0007669"/>
    <property type="project" value="TreeGrafter"/>
</dbReference>
<dbReference type="SMART" id="SM00184">
    <property type="entry name" value="RING"/>
    <property type="match status" value="1"/>
</dbReference>
<evidence type="ECO:0000256" key="4">
    <source>
        <dbReference type="PROSITE-ProRule" id="PRU00175"/>
    </source>
</evidence>
<keyword evidence="2 4" id="KW-0863">Zinc-finger</keyword>
<dbReference type="CDD" id="cd16448">
    <property type="entry name" value="RING-H2"/>
    <property type="match status" value="1"/>
</dbReference>
<dbReference type="PANTHER" id="PTHR45969">
    <property type="entry name" value="RING ZINC FINGER PROTEIN-RELATED"/>
    <property type="match status" value="1"/>
</dbReference>
<dbReference type="SUPFAM" id="SSF57850">
    <property type="entry name" value="RING/U-box"/>
    <property type="match status" value="1"/>
</dbReference>
<sequence>MASVSKRSRSPVGGSDGEGSKRQKVDSPECPESPERCPICRLPKQGDESGPMDTRPCGHRFHRQCIVEWLGSHGKRCPICREWVRVDPGSVTGYSFFQPRQDDAESEGRRGEEGGEERREEWQRWRKVRRTRRRTMTRRVGRTKKIKGRKRRMYDSSSETTMSTI</sequence>
<evidence type="ECO:0000313" key="8">
    <source>
        <dbReference type="Proteomes" id="UP001370758"/>
    </source>
</evidence>
<dbReference type="GO" id="GO:0008270">
    <property type="term" value="F:zinc ion binding"/>
    <property type="evidence" value="ECO:0007669"/>
    <property type="project" value="UniProtKB-KW"/>
</dbReference>
<accession>A0AAV9W4Z6</accession>
<feature type="region of interest" description="Disordered" evidence="5">
    <location>
        <begin position="93"/>
        <end position="165"/>
    </location>
</feature>
<evidence type="ECO:0000313" key="7">
    <source>
        <dbReference type="EMBL" id="KAK6501653.1"/>
    </source>
</evidence>
<dbReference type="EMBL" id="JAVHJL010000006">
    <property type="protein sequence ID" value="KAK6501653.1"/>
    <property type="molecule type" value="Genomic_DNA"/>
</dbReference>
<feature type="compositionally biased region" description="Polar residues" evidence="5">
    <location>
        <begin position="155"/>
        <end position="165"/>
    </location>
</feature>
<feature type="compositionally biased region" description="Basic and acidic residues" evidence="5">
    <location>
        <begin position="100"/>
        <end position="124"/>
    </location>
</feature>
<organism evidence="7 8">
    <name type="scientific">Arthrobotrys musiformis</name>
    <dbReference type="NCBI Taxonomy" id="47236"/>
    <lineage>
        <taxon>Eukaryota</taxon>
        <taxon>Fungi</taxon>
        <taxon>Dikarya</taxon>
        <taxon>Ascomycota</taxon>
        <taxon>Pezizomycotina</taxon>
        <taxon>Orbiliomycetes</taxon>
        <taxon>Orbiliales</taxon>
        <taxon>Orbiliaceae</taxon>
        <taxon>Arthrobotrys</taxon>
    </lineage>
</organism>
<proteinExistence type="predicted"/>
<protein>
    <recommendedName>
        <fullName evidence="6">RING-type domain-containing protein</fullName>
    </recommendedName>
</protein>
<comment type="caution">
    <text evidence="7">The sequence shown here is derived from an EMBL/GenBank/DDBJ whole genome shotgun (WGS) entry which is preliminary data.</text>
</comment>
<evidence type="ECO:0000256" key="3">
    <source>
        <dbReference type="ARBA" id="ARBA00022833"/>
    </source>
</evidence>
<evidence type="ECO:0000256" key="5">
    <source>
        <dbReference type="SAM" id="MobiDB-lite"/>
    </source>
</evidence>
<keyword evidence="8" id="KW-1185">Reference proteome</keyword>
<keyword evidence="3" id="KW-0862">Zinc</keyword>
<dbReference type="Proteomes" id="UP001370758">
    <property type="component" value="Unassembled WGS sequence"/>
</dbReference>
<feature type="region of interest" description="Disordered" evidence="5">
    <location>
        <begin position="1"/>
        <end position="52"/>
    </location>
</feature>
<keyword evidence="1" id="KW-0479">Metal-binding</keyword>